<protein>
    <submittedName>
        <fullName evidence="1">Uncharacterized protein</fullName>
    </submittedName>
</protein>
<organism evidence="1">
    <name type="scientific">Brassica oleracea</name>
    <name type="common">Wild cabbage</name>
    <dbReference type="NCBI Taxonomy" id="3712"/>
    <lineage>
        <taxon>Eukaryota</taxon>
        <taxon>Viridiplantae</taxon>
        <taxon>Streptophyta</taxon>
        <taxon>Embryophyta</taxon>
        <taxon>Tracheophyta</taxon>
        <taxon>Spermatophyta</taxon>
        <taxon>Magnoliopsida</taxon>
        <taxon>eudicotyledons</taxon>
        <taxon>Gunneridae</taxon>
        <taxon>Pentapetalae</taxon>
        <taxon>rosids</taxon>
        <taxon>malvids</taxon>
        <taxon>Brassicales</taxon>
        <taxon>Brassicaceae</taxon>
        <taxon>Brassiceae</taxon>
        <taxon>Brassica</taxon>
    </lineage>
</organism>
<dbReference type="AlphaFoldDB" id="A0A3P6FS12"/>
<dbReference type="EMBL" id="LR031878">
    <property type="protein sequence ID" value="VDD51516.1"/>
    <property type="molecule type" value="Genomic_DNA"/>
</dbReference>
<name>A0A3P6FS12_BRAOL</name>
<accession>A0A3P6FS12</accession>
<reference evidence="1" key="1">
    <citation type="submission" date="2018-11" db="EMBL/GenBank/DDBJ databases">
        <authorList>
            <consortium name="Genoscope - CEA"/>
            <person name="William W."/>
        </authorList>
    </citation>
    <scope>NUCLEOTIDE SEQUENCE</scope>
</reference>
<gene>
    <name evidence="1" type="ORF">BOLC1T03905H</name>
</gene>
<proteinExistence type="predicted"/>
<sequence>MLKKCIIRSTIMVRLSVLRLHLNRYSRGKPGSQLLLTTQRCFIRGKLVGLME</sequence>
<evidence type="ECO:0000313" key="1">
    <source>
        <dbReference type="EMBL" id="VDD51516.1"/>
    </source>
</evidence>